<gene>
    <name evidence="1" type="ORF">HANVADRAFT_3641</name>
</gene>
<dbReference type="AlphaFoldDB" id="A0A1B7TA14"/>
<keyword evidence="2" id="KW-1185">Reference proteome</keyword>
<name>A0A1B7TA14_9ASCO</name>
<sequence>MFLIIFALIFLVFLVGFMFPILSGVLSFDAKKSKTFKNKQKIGYKLNADPEDNIKLMTSVKKNITTEDMKDPNVFEYDIEELIQEDLLKEERENEILNDLRKRQIKSK</sequence>
<dbReference type="OrthoDB" id="4092812at2759"/>
<accession>A0A1B7TA14</accession>
<dbReference type="Proteomes" id="UP000092321">
    <property type="component" value="Unassembled WGS sequence"/>
</dbReference>
<organism evidence="1 2">
    <name type="scientific">Hanseniaspora valbyensis NRRL Y-1626</name>
    <dbReference type="NCBI Taxonomy" id="766949"/>
    <lineage>
        <taxon>Eukaryota</taxon>
        <taxon>Fungi</taxon>
        <taxon>Dikarya</taxon>
        <taxon>Ascomycota</taxon>
        <taxon>Saccharomycotina</taxon>
        <taxon>Saccharomycetes</taxon>
        <taxon>Saccharomycodales</taxon>
        <taxon>Saccharomycodaceae</taxon>
        <taxon>Hanseniaspora</taxon>
    </lineage>
</organism>
<protein>
    <submittedName>
        <fullName evidence="1">Uncharacterized protein</fullName>
    </submittedName>
</protein>
<evidence type="ECO:0000313" key="1">
    <source>
        <dbReference type="EMBL" id="OBA25550.1"/>
    </source>
</evidence>
<proteinExistence type="predicted"/>
<comment type="caution">
    <text evidence="1">The sequence shown here is derived from an EMBL/GenBank/DDBJ whole genome shotgun (WGS) entry which is preliminary data.</text>
</comment>
<dbReference type="EMBL" id="LXPE01000074">
    <property type="protein sequence ID" value="OBA25550.1"/>
    <property type="molecule type" value="Genomic_DNA"/>
</dbReference>
<reference evidence="2" key="1">
    <citation type="journal article" date="2016" name="Proc. Natl. Acad. Sci. U.S.A.">
        <title>Comparative genomics of biotechnologically important yeasts.</title>
        <authorList>
            <person name="Riley R."/>
            <person name="Haridas S."/>
            <person name="Wolfe K.H."/>
            <person name="Lopes M.R."/>
            <person name="Hittinger C.T."/>
            <person name="Goeker M."/>
            <person name="Salamov A.A."/>
            <person name="Wisecaver J.H."/>
            <person name="Long T.M."/>
            <person name="Calvey C.H."/>
            <person name="Aerts A.L."/>
            <person name="Barry K.W."/>
            <person name="Choi C."/>
            <person name="Clum A."/>
            <person name="Coughlan A.Y."/>
            <person name="Deshpande S."/>
            <person name="Douglass A.P."/>
            <person name="Hanson S.J."/>
            <person name="Klenk H.-P."/>
            <person name="LaButti K.M."/>
            <person name="Lapidus A."/>
            <person name="Lindquist E.A."/>
            <person name="Lipzen A.M."/>
            <person name="Meier-Kolthoff J.P."/>
            <person name="Ohm R.A."/>
            <person name="Otillar R.P."/>
            <person name="Pangilinan J.L."/>
            <person name="Peng Y."/>
            <person name="Rokas A."/>
            <person name="Rosa C.A."/>
            <person name="Scheuner C."/>
            <person name="Sibirny A.A."/>
            <person name="Slot J.C."/>
            <person name="Stielow J.B."/>
            <person name="Sun H."/>
            <person name="Kurtzman C.P."/>
            <person name="Blackwell M."/>
            <person name="Grigoriev I.V."/>
            <person name="Jeffries T.W."/>
        </authorList>
    </citation>
    <scope>NUCLEOTIDE SEQUENCE [LARGE SCALE GENOMIC DNA]</scope>
    <source>
        <strain evidence="2">NRRL Y-1626</strain>
    </source>
</reference>
<evidence type="ECO:0000313" key="2">
    <source>
        <dbReference type="Proteomes" id="UP000092321"/>
    </source>
</evidence>